<comment type="subcellular location">
    <subcellularLocation>
        <location evidence="2">Cytoplasm</location>
    </subcellularLocation>
    <subcellularLocation>
        <location evidence="3">Secreted</location>
    </subcellularLocation>
</comment>
<evidence type="ECO:0000256" key="12">
    <source>
        <dbReference type="ARBA" id="ARBA00022859"/>
    </source>
</evidence>
<dbReference type="GO" id="GO:0005576">
    <property type="term" value="C:extracellular region"/>
    <property type="evidence" value="ECO:0007669"/>
    <property type="project" value="UniProtKB-SubCell"/>
</dbReference>
<keyword evidence="15" id="KW-0395">Inflammatory response</keyword>
<dbReference type="InterPro" id="IPR017853">
    <property type="entry name" value="GH"/>
</dbReference>
<evidence type="ECO:0000256" key="10">
    <source>
        <dbReference type="ARBA" id="ARBA00022729"/>
    </source>
</evidence>
<organism evidence="24 25">
    <name type="scientific">Cercocebus atys</name>
    <name type="common">Sooty mangabey</name>
    <name type="synonym">Cercocebus torquatus atys</name>
    <dbReference type="NCBI Taxonomy" id="9531"/>
    <lineage>
        <taxon>Eukaryota</taxon>
        <taxon>Metazoa</taxon>
        <taxon>Chordata</taxon>
        <taxon>Craniata</taxon>
        <taxon>Vertebrata</taxon>
        <taxon>Euteleostomi</taxon>
        <taxon>Mammalia</taxon>
        <taxon>Eutheria</taxon>
        <taxon>Euarchontoglires</taxon>
        <taxon>Primates</taxon>
        <taxon>Haplorrhini</taxon>
        <taxon>Catarrhini</taxon>
        <taxon>Cercopithecidae</taxon>
        <taxon>Cercopithecinae</taxon>
        <taxon>Cercocebus</taxon>
    </lineage>
</organism>
<dbReference type="GO" id="GO:0005737">
    <property type="term" value="C:cytoplasm"/>
    <property type="evidence" value="ECO:0007669"/>
    <property type="project" value="UniProtKB-SubCell"/>
</dbReference>
<keyword evidence="17" id="KW-0326">Glycosidase</keyword>
<dbReference type="SMART" id="SM00494">
    <property type="entry name" value="ChtBD2"/>
    <property type="match status" value="1"/>
</dbReference>
<dbReference type="GeneTree" id="ENSGT00940000154557"/>
<reference evidence="24" key="2">
    <citation type="submission" date="2025-09" db="UniProtKB">
        <authorList>
            <consortium name="Ensembl"/>
        </authorList>
    </citation>
    <scope>IDENTIFICATION</scope>
</reference>
<dbReference type="Pfam" id="PF00704">
    <property type="entry name" value="Glyco_hydro_18"/>
    <property type="match status" value="1"/>
</dbReference>
<evidence type="ECO:0000256" key="17">
    <source>
        <dbReference type="ARBA" id="ARBA00023295"/>
    </source>
</evidence>
<dbReference type="FunFam" id="3.20.20.80:FF:000081">
    <property type="entry name" value="Chitinase 1"/>
    <property type="match status" value="1"/>
</dbReference>
<dbReference type="FunFam" id="3.10.50.10:FF:000001">
    <property type="entry name" value="Chitinase 3-like 1"/>
    <property type="match status" value="1"/>
</dbReference>
<evidence type="ECO:0000256" key="5">
    <source>
        <dbReference type="ARBA" id="ARBA00012729"/>
    </source>
</evidence>
<dbReference type="GO" id="GO:0006032">
    <property type="term" value="P:chitin catabolic process"/>
    <property type="evidence" value="ECO:0007669"/>
    <property type="project" value="UniProtKB-KW"/>
</dbReference>
<sequence>SFFSLFLSLTFFLWVTGSAYQLTCYFSNWAQYRPGLGRFTPDNIDPCLCTHLIYAFAGMQNNKITTIEWNDVTLYQEFNGLKNKNSQLKTLLAIGGWNFGTAPFTDMVSTPANRQTFINSVIEFLRQYEFDGLDYDWEYPGSRGSPSQDKHLFTVLVQETREAFEQEAKQSNKPRLLVTAAVAAGISTIQSGYEIPQLSQYLDYIHVMTYDLHGPWEGYTGENSPLYKYPTDTGSNAYLNVDYAINYWKDNGAPAEKLIVGFPAYGHTFLLSNPSNHGIGAPTTGPGPAGPYTRESGFWAYYEICTFLKNGATQVWEANEDVPYAYKGNEWLGYDNTKSFQIKADWLKKNNFGGAMVWAIDLDDFTGTFCNEGKFPLITTLKDALGLQSTSCKAPAQPITPITEAPFTGSVSPSDSGFCANKANGLYPDPTDKNAFYNCANGKTFIQHCQAGLVFEASCSCCSWS</sequence>
<keyword evidence="6" id="KW-0963">Cytoplasm</keyword>
<dbReference type="Gene3D" id="3.10.50.10">
    <property type="match status" value="1"/>
</dbReference>
<evidence type="ECO:0000259" key="22">
    <source>
        <dbReference type="PROSITE" id="PS50940"/>
    </source>
</evidence>
<evidence type="ECO:0000313" key="24">
    <source>
        <dbReference type="Ensembl" id="ENSCATP00000036921.1"/>
    </source>
</evidence>
<keyword evidence="10 21" id="KW-0732">Signal</keyword>
<evidence type="ECO:0000256" key="8">
    <source>
        <dbReference type="ARBA" id="ARBA00022669"/>
    </source>
</evidence>
<feature type="domain" description="GH18" evidence="23">
    <location>
        <begin position="20"/>
        <end position="388"/>
    </location>
</feature>
<dbReference type="STRING" id="9531.ENSCATP00000036921"/>
<dbReference type="OMA" id="FIQHCQA"/>
<dbReference type="GO" id="GO:0000272">
    <property type="term" value="P:polysaccharide catabolic process"/>
    <property type="evidence" value="ECO:0007669"/>
    <property type="project" value="UniProtKB-KW"/>
</dbReference>
<dbReference type="InterPro" id="IPR050314">
    <property type="entry name" value="Glycosyl_Hydrlase_18"/>
</dbReference>
<evidence type="ECO:0000256" key="3">
    <source>
        <dbReference type="ARBA" id="ARBA00004613"/>
    </source>
</evidence>
<dbReference type="InterPro" id="IPR011583">
    <property type="entry name" value="Chitinase_II/V-like_cat"/>
</dbReference>
<evidence type="ECO:0000256" key="20">
    <source>
        <dbReference type="ARBA" id="ARBA00072739"/>
    </source>
</evidence>
<dbReference type="InterPro" id="IPR002557">
    <property type="entry name" value="Chitin-bd_dom"/>
</dbReference>
<dbReference type="InterPro" id="IPR001223">
    <property type="entry name" value="Glyco_hydro18_cat"/>
</dbReference>
<keyword evidence="13" id="KW-0146">Chitin degradation</keyword>
<dbReference type="FunFam" id="2.170.140.10:FF:000001">
    <property type="entry name" value="Acidic mammalian chitinase"/>
    <property type="match status" value="1"/>
</dbReference>
<evidence type="ECO:0000256" key="9">
    <source>
        <dbReference type="ARBA" id="ARBA00022703"/>
    </source>
</evidence>
<dbReference type="CDD" id="cd02872">
    <property type="entry name" value="GH18_chitolectin_chitotriosidase"/>
    <property type="match status" value="1"/>
</dbReference>
<dbReference type="GO" id="GO:0002376">
    <property type="term" value="P:immune system process"/>
    <property type="evidence" value="ECO:0007669"/>
    <property type="project" value="UniProtKB-KW"/>
</dbReference>
<proteinExistence type="inferred from homology"/>
<feature type="domain" description="Chitin-binding type-2" evidence="22">
    <location>
        <begin position="416"/>
        <end position="465"/>
    </location>
</feature>
<evidence type="ECO:0000256" key="13">
    <source>
        <dbReference type="ARBA" id="ARBA00023024"/>
    </source>
</evidence>
<evidence type="ECO:0000256" key="2">
    <source>
        <dbReference type="ARBA" id="ARBA00004496"/>
    </source>
</evidence>
<evidence type="ECO:0000256" key="4">
    <source>
        <dbReference type="ARBA" id="ARBA00009121"/>
    </source>
</evidence>
<evidence type="ECO:0000256" key="18">
    <source>
        <dbReference type="ARBA" id="ARBA00023326"/>
    </source>
</evidence>
<dbReference type="PANTHER" id="PTHR11177:SF405">
    <property type="entry name" value="CHITINASE"/>
    <property type="match status" value="1"/>
</dbReference>
<protein>
    <recommendedName>
        <fullName evidence="20">Acidic mammalian chitinase</fullName>
        <ecNumber evidence="5">3.2.1.14</ecNumber>
    </recommendedName>
</protein>
<keyword evidence="18" id="KW-0624">Polysaccharide degradation</keyword>
<keyword evidence="8" id="KW-0147">Chitin-binding</keyword>
<evidence type="ECO:0000256" key="14">
    <source>
        <dbReference type="ARBA" id="ARBA00023157"/>
    </source>
</evidence>
<dbReference type="Proteomes" id="UP000233060">
    <property type="component" value="Unassembled WGS sequence"/>
</dbReference>
<evidence type="ECO:0000259" key="23">
    <source>
        <dbReference type="PROSITE" id="PS51910"/>
    </source>
</evidence>
<dbReference type="EC" id="3.2.1.14" evidence="5"/>
<evidence type="ECO:0000256" key="16">
    <source>
        <dbReference type="ARBA" id="ARBA00023277"/>
    </source>
</evidence>
<dbReference type="InterPro" id="IPR029070">
    <property type="entry name" value="Chitinase_insertion_sf"/>
</dbReference>
<dbReference type="Ensembl" id="ENSCATT00000061217.1">
    <property type="protein sequence ID" value="ENSCATP00000036921.1"/>
    <property type="gene ID" value="ENSCATG00000041233.1"/>
</dbReference>
<dbReference type="SUPFAM" id="SSF54556">
    <property type="entry name" value="Chitinase insertion domain"/>
    <property type="match status" value="1"/>
</dbReference>
<dbReference type="FunFam" id="3.20.20.80:FF:000007">
    <property type="entry name" value="Acidic mammalian chitinase"/>
    <property type="match status" value="1"/>
</dbReference>
<dbReference type="PROSITE" id="PS50940">
    <property type="entry name" value="CHIT_BIND_II"/>
    <property type="match status" value="1"/>
</dbReference>
<name>A0A2K5NHL7_CERAT</name>
<evidence type="ECO:0000256" key="15">
    <source>
        <dbReference type="ARBA" id="ARBA00023198"/>
    </source>
</evidence>
<dbReference type="PANTHER" id="PTHR11177">
    <property type="entry name" value="CHITINASE"/>
    <property type="match status" value="1"/>
</dbReference>
<evidence type="ECO:0000313" key="25">
    <source>
        <dbReference type="Proteomes" id="UP000233060"/>
    </source>
</evidence>
<keyword evidence="16" id="KW-0119">Carbohydrate metabolism</keyword>
<dbReference type="AlphaFoldDB" id="A0A2K5NHL7"/>
<dbReference type="GO" id="GO:0006954">
    <property type="term" value="P:inflammatory response"/>
    <property type="evidence" value="ECO:0007669"/>
    <property type="project" value="UniProtKB-KW"/>
</dbReference>
<dbReference type="PROSITE" id="PS51910">
    <property type="entry name" value="GH18_2"/>
    <property type="match status" value="1"/>
</dbReference>
<keyword evidence="12" id="KW-0391">Immunity</keyword>
<comment type="subunit">
    <text evidence="19">Interacts with EGFR.</text>
</comment>
<evidence type="ECO:0000256" key="1">
    <source>
        <dbReference type="ARBA" id="ARBA00000822"/>
    </source>
</evidence>
<dbReference type="GO" id="GO:0044245">
    <property type="term" value="P:polysaccharide digestion"/>
    <property type="evidence" value="ECO:0007669"/>
    <property type="project" value="UniProtKB-ARBA"/>
</dbReference>
<evidence type="ECO:0000256" key="19">
    <source>
        <dbReference type="ARBA" id="ARBA00062006"/>
    </source>
</evidence>
<evidence type="ECO:0000256" key="11">
    <source>
        <dbReference type="ARBA" id="ARBA00022801"/>
    </source>
</evidence>
<keyword evidence="14" id="KW-1015">Disulfide bond</keyword>
<dbReference type="SUPFAM" id="SSF51445">
    <property type="entry name" value="(Trans)glycosidases"/>
    <property type="match status" value="1"/>
</dbReference>
<keyword evidence="7" id="KW-0964">Secreted</keyword>
<evidence type="ECO:0000256" key="6">
    <source>
        <dbReference type="ARBA" id="ARBA00022490"/>
    </source>
</evidence>
<keyword evidence="25" id="KW-1185">Reference proteome</keyword>
<dbReference type="Gene3D" id="3.20.20.80">
    <property type="entry name" value="Glycosidases"/>
    <property type="match status" value="1"/>
</dbReference>
<feature type="signal peptide" evidence="21">
    <location>
        <begin position="1"/>
        <end position="19"/>
    </location>
</feature>
<dbReference type="GO" id="GO:0006915">
    <property type="term" value="P:apoptotic process"/>
    <property type="evidence" value="ECO:0007669"/>
    <property type="project" value="UniProtKB-KW"/>
</dbReference>
<dbReference type="GO" id="GO:0008061">
    <property type="term" value="F:chitin binding"/>
    <property type="evidence" value="ECO:0007669"/>
    <property type="project" value="UniProtKB-KW"/>
</dbReference>
<evidence type="ECO:0000256" key="21">
    <source>
        <dbReference type="SAM" id="SignalP"/>
    </source>
</evidence>
<evidence type="ECO:0000256" key="7">
    <source>
        <dbReference type="ARBA" id="ARBA00022525"/>
    </source>
</evidence>
<dbReference type="SUPFAM" id="SSF57625">
    <property type="entry name" value="Invertebrate chitin-binding proteins"/>
    <property type="match status" value="1"/>
</dbReference>
<comment type="similarity">
    <text evidence="4">Belongs to the glycosyl hydrolase 18 family. Chitinase class II subfamily.</text>
</comment>
<dbReference type="SMART" id="SM00636">
    <property type="entry name" value="Glyco_18"/>
    <property type="match status" value="1"/>
</dbReference>
<keyword evidence="11" id="KW-0378">Hydrolase</keyword>
<reference evidence="24" key="1">
    <citation type="submission" date="2025-08" db="UniProtKB">
        <authorList>
            <consortium name="Ensembl"/>
        </authorList>
    </citation>
    <scope>IDENTIFICATION</scope>
</reference>
<feature type="chain" id="PRO_5014442091" description="Acidic mammalian chitinase" evidence="21">
    <location>
        <begin position="20"/>
        <end position="465"/>
    </location>
</feature>
<dbReference type="Pfam" id="PF01607">
    <property type="entry name" value="CBM_14"/>
    <property type="match status" value="1"/>
</dbReference>
<accession>A0A2K5NHL7</accession>
<dbReference type="Gene3D" id="2.170.140.10">
    <property type="entry name" value="Chitin binding domain"/>
    <property type="match status" value="1"/>
</dbReference>
<comment type="catalytic activity">
    <reaction evidence="1">
        <text>Random endo-hydrolysis of N-acetyl-beta-D-glucosaminide (1-&gt;4)-beta-linkages in chitin and chitodextrins.</text>
        <dbReference type="EC" id="3.2.1.14"/>
    </reaction>
</comment>
<dbReference type="InterPro" id="IPR036508">
    <property type="entry name" value="Chitin-bd_dom_sf"/>
</dbReference>
<keyword evidence="9" id="KW-0053">Apoptosis</keyword>
<dbReference type="GO" id="GO:0008843">
    <property type="term" value="F:endochitinase activity"/>
    <property type="evidence" value="ECO:0007669"/>
    <property type="project" value="UniProtKB-EC"/>
</dbReference>